<dbReference type="Proteomes" id="UP001500469">
    <property type="component" value="Unassembled WGS sequence"/>
</dbReference>
<protein>
    <recommendedName>
        <fullName evidence="3">GAF domain-containing protein</fullName>
    </recommendedName>
</protein>
<evidence type="ECO:0008006" key="3">
    <source>
        <dbReference type="Google" id="ProtNLM"/>
    </source>
</evidence>
<name>A0ABP3YCT0_9BACT</name>
<dbReference type="SUPFAM" id="SSF55781">
    <property type="entry name" value="GAF domain-like"/>
    <property type="match status" value="1"/>
</dbReference>
<evidence type="ECO:0000313" key="1">
    <source>
        <dbReference type="EMBL" id="GAA0878748.1"/>
    </source>
</evidence>
<keyword evidence="2" id="KW-1185">Reference proteome</keyword>
<sequence length="786" mass="90347">MNDAPFSAHLDFQLLFDQWEKRSDVSKADTCLYRDLINRIKQFPDLIQSPVDPEALDKPENFLGFGLILSSLFPMSGQQEKRIIALTAPFDLKPIYSTPAFSELFLNEDGTIRIPKDMDIDRINFSKMLNMYSRIVDQVYGIKMNQGHPLVFKYRGPNGINRHFQIRMNFQFVQVSAKGPLPNIHDKSEICSSASPDHYDLENWLKVLPLSLFNFSGFLLLEADDITVSQSVATLNEAVLKQEEISNGEFLEVVEDSVKSLIGISELKVGMASLQQINGKLVFSKSRLANSYILKMLCETDSELPYQGILNFLSAIEKPVLLNELSAEFPERSFMSKVIELGVKEVILYPLKHKGNLVGLLEVCSLRHDAFEPIMLHHLDMLAPSLSIAFNKQAEQLDSKIKSIIRKKFTAIHPVVEWKFDEIALDYALEEEQGKVPEIAPINFRDVFPLYAAVDVKNSSQERNGAIQRDLLIQLGLAKTVLEKARSLHYLPLLDRMVEKIEEFESRIQLILDAEEEVRITEFFLLEFEPTFKHLSATFSDLVPSVKEYFQAVDPQMGVVYIHRKAFEQSLKEINLLVGQYLDREETKIQQMFPHYFEKFKTDGIEYNIYIGQSLVKDRTFDPIYLKNLRLWQLQTLIDIVNLVREKSPSLDVRLDTTQLILAHSAPLTISFRLDERKFDVEGAYNIRYEIIKKRIDKALIKGTNERLVQPGKIAVVYSQPKDSKEYLDFIHFFQNRQLLEENIEHLELEDMQGVHGMKAIRVTVVPKTLLSQSGKSELVSETEKR</sequence>
<dbReference type="Gene3D" id="3.30.450.40">
    <property type="match status" value="1"/>
</dbReference>
<dbReference type="RefSeq" id="WP_343850436.1">
    <property type="nucleotide sequence ID" value="NZ_BAAAFI010000007.1"/>
</dbReference>
<reference evidence="2" key="1">
    <citation type="journal article" date="2019" name="Int. J. Syst. Evol. Microbiol.">
        <title>The Global Catalogue of Microorganisms (GCM) 10K type strain sequencing project: providing services to taxonomists for standard genome sequencing and annotation.</title>
        <authorList>
            <consortium name="The Broad Institute Genomics Platform"/>
            <consortium name="The Broad Institute Genome Sequencing Center for Infectious Disease"/>
            <person name="Wu L."/>
            <person name="Ma J."/>
        </authorList>
    </citation>
    <scope>NUCLEOTIDE SEQUENCE [LARGE SCALE GENOMIC DNA]</scope>
    <source>
        <strain evidence="2">JCM 16112</strain>
    </source>
</reference>
<comment type="caution">
    <text evidence="1">The sequence shown here is derived from an EMBL/GenBank/DDBJ whole genome shotgun (WGS) entry which is preliminary data.</text>
</comment>
<dbReference type="InterPro" id="IPR029016">
    <property type="entry name" value="GAF-like_dom_sf"/>
</dbReference>
<evidence type="ECO:0000313" key="2">
    <source>
        <dbReference type="Proteomes" id="UP001500469"/>
    </source>
</evidence>
<accession>A0ABP3YCT0</accession>
<organism evidence="1 2">
    <name type="scientific">Algoriphagus jejuensis</name>
    <dbReference type="NCBI Taxonomy" id="419934"/>
    <lineage>
        <taxon>Bacteria</taxon>
        <taxon>Pseudomonadati</taxon>
        <taxon>Bacteroidota</taxon>
        <taxon>Cytophagia</taxon>
        <taxon>Cytophagales</taxon>
        <taxon>Cyclobacteriaceae</taxon>
        <taxon>Algoriphagus</taxon>
    </lineage>
</organism>
<proteinExistence type="predicted"/>
<dbReference type="EMBL" id="BAAAFI010000007">
    <property type="protein sequence ID" value="GAA0878748.1"/>
    <property type="molecule type" value="Genomic_DNA"/>
</dbReference>
<gene>
    <name evidence="1" type="ORF">GCM10009119_17160</name>
</gene>